<evidence type="ECO:0000256" key="3">
    <source>
        <dbReference type="ARBA" id="ARBA00022448"/>
    </source>
</evidence>
<comment type="subcellular location">
    <subcellularLocation>
        <location evidence="1">Cell inner membrane</location>
        <topology evidence="1">Peripheral membrane protein</topology>
    </subcellularLocation>
</comment>
<keyword evidence="9" id="KW-0472">Membrane</keyword>
<dbReference type="PROSITE" id="PS00211">
    <property type="entry name" value="ABC_TRANSPORTER_1"/>
    <property type="match status" value="1"/>
</dbReference>
<evidence type="ECO:0000256" key="1">
    <source>
        <dbReference type="ARBA" id="ARBA00004417"/>
    </source>
</evidence>
<dbReference type="GO" id="GO:0015833">
    <property type="term" value="P:peptide transport"/>
    <property type="evidence" value="ECO:0007669"/>
    <property type="project" value="InterPro"/>
</dbReference>
<evidence type="ECO:0000256" key="7">
    <source>
        <dbReference type="ARBA" id="ARBA00022840"/>
    </source>
</evidence>
<dbReference type="InterPro" id="IPR027417">
    <property type="entry name" value="P-loop_NTPase"/>
</dbReference>
<dbReference type="InterPro" id="IPR050388">
    <property type="entry name" value="ABC_Ni/Peptide_Import"/>
</dbReference>
<dbReference type="CDD" id="cd03257">
    <property type="entry name" value="ABC_NikE_OppD_transporters"/>
    <property type="match status" value="1"/>
</dbReference>
<dbReference type="InterPro" id="IPR003439">
    <property type="entry name" value="ABC_transporter-like_ATP-bd"/>
</dbReference>
<feature type="domain" description="ABC transporter" evidence="10">
    <location>
        <begin position="15"/>
        <end position="264"/>
    </location>
</feature>
<sequence>MRVEARDVRDAVAAIDGLDVDYGRPGAWRPVLRSVDLTIAPGERVALIGESGSGKSTLASLLLGERREDRRLAAGRVTVLGHDVFALDRRSLQRLRGRRVALVPQNGGASLTPTRRIAAHFSETLRTHRPDLDRRARRARTIELLGEVGLPAPEAAPRLYPHQFSGGQQQRIALALAMSGDPDLLVLDEPTTGQDAVTRRALLSLLRALSARRGTTMLFVSHDLTAVAQLCDRIVVLYAGEIVEDGPAEIVLSDPRHPYTKALLASAPTLDGPPDPTAILDGSSGPDRAAAGCSFAPRCRHAAPACREHRPTVETVGPRHRVACALHEVIAVALPPASSGKSRATA</sequence>
<evidence type="ECO:0000256" key="9">
    <source>
        <dbReference type="ARBA" id="ARBA00023136"/>
    </source>
</evidence>
<evidence type="ECO:0000256" key="2">
    <source>
        <dbReference type="ARBA" id="ARBA00005417"/>
    </source>
</evidence>
<dbReference type="PANTHER" id="PTHR43297">
    <property type="entry name" value="OLIGOPEPTIDE TRANSPORT ATP-BINDING PROTEIN APPD"/>
    <property type="match status" value="1"/>
</dbReference>
<dbReference type="PROSITE" id="PS50893">
    <property type="entry name" value="ABC_TRANSPORTER_2"/>
    <property type="match status" value="1"/>
</dbReference>
<dbReference type="InterPro" id="IPR017871">
    <property type="entry name" value="ABC_transporter-like_CS"/>
</dbReference>
<protein>
    <submittedName>
        <fullName evidence="11">ABC transporter ATP-binding protein</fullName>
    </submittedName>
</protein>
<comment type="caution">
    <text evidence="11">The sequence shown here is derived from an EMBL/GenBank/DDBJ whole genome shotgun (WGS) entry which is preliminary data.</text>
</comment>
<evidence type="ECO:0000313" key="11">
    <source>
        <dbReference type="EMBL" id="MQT14630.1"/>
    </source>
</evidence>
<name>A0A6A7Y5V3_9HYPH</name>
<comment type="similarity">
    <text evidence="2">Belongs to the ABC transporter superfamily.</text>
</comment>
<evidence type="ECO:0000256" key="5">
    <source>
        <dbReference type="ARBA" id="ARBA00022519"/>
    </source>
</evidence>
<evidence type="ECO:0000256" key="4">
    <source>
        <dbReference type="ARBA" id="ARBA00022475"/>
    </source>
</evidence>
<dbReference type="InterPro" id="IPR013563">
    <property type="entry name" value="Oligopep_ABC_C"/>
</dbReference>
<evidence type="ECO:0000256" key="8">
    <source>
        <dbReference type="ARBA" id="ARBA00022967"/>
    </source>
</evidence>
<dbReference type="GO" id="GO:0005524">
    <property type="term" value="F:ATP binding"/>
    <property type="evidence" value="ECO:0007669"/>
    <property type="project" value="UniProtKB-KW"/>
</dbReference>
<dbReference type="InterPro" id="IPR003593">
    <property type="entry name" value="AAA+_ATPase"/>
</dbReference>
<dbReference type="Pfam" id="PF00005">
    <property type="entry name" value="ABC_tran"/>
    <property type="match status" value="1"/>
</dbReference>
<evidence type="ECO:0000259" key="10">
    <source>
        <dbReference type="PROSITE" id="PS50893"/>
    </source>
</evidence>
<accession>A0A6A7Y5V3</accession>
<keyword evidence="8" id="KW-1278">Translocase</keyword>
<dbReference type="Pfam" id="PF08352">
    <property type="entry name" value="oligo_HPY"/>
    <property type="match status" value="1"/>
</dbReference>
<evidence type="ECO:0000313" key="12">
    <source>
        <dbReference type="Proteomes" id="UP000332515"/>
    </source>
</evidence>
<dbReference type="AlphaFoldDB" id="A0A6A7Y5V3"/>
<reference evidence="11 12" key="1">
    <citation type="submission" date="2019-09" db="EMBL/GenBank/DDBJ databases">
        <title>Segnochrobactrum spirostomi gen. nov., sp. nov., isolated from the ciliate Spirostomum cf. yagiui and description of a novel family, Segnochrobactraceae fam. nov. within the order Rhizobiales of the class Alphaproteobacteria.</title>
        <authorList>
            <person name="Akter S."/>
            <person name="Shazib S.U.A."/>
            <person name="Shin M.K."/>
        </authorList>
    </citation>
    <scope>NUCLEOTIDE SEQUENCE [LARGE SCALE GENOMIC DNA]</scope>
    <source>
        <strain evidence="11 12">Sp-1</strain>
    </source>
</reference>
<dbReference type="SMART" id="SM00382">
    <property type="entry name" value="AAA"/>
    <property type="match status" value="1"/>
</dbReference>
<keyword evidence="7 11" id="KW-0067">ATP-binding</keyword>
<organism evidence="11 12">
    <name type="scientific">Segnochrobactrum spirostomi</name>
    <dbReference type="NCBI Taxonomy" id="2608987"/>
    <lineage>
        <taxon>Bacteria</taxon>
        <taxon>Pseudomonadati</taxon>
        <taxon>Pseudomonadota</taxon>
        <taxon>Alphaproteobacteria</taxon>
        <taxon>Hyphomicrobiales</taxon>
        <taxon>Segnochrobactraceae</taxon>
        <taxon>Segnochrobactrum</taxon>
    </lineage>
</organism>
<dbReference type="SUPFAM" id="SSF52540">
    <property type="entry name" value="P-loop containing nucleoside triphosphate hydrolases"/>
    <property type="match status" value="1"/>
</dbReference>
<dbReference type="GO" id="GO:0005886">
    <property type="term" value="C:plasma membrane"/>
    <property type="evidence" value="ECO:0007669"/>
    <property type="project" value="UniProtKB-SubCell"/>
</dbReference>
<proteinExistence type="inferred from homology"/>
<dbReference type="GO" id="GO:0016887">
    <property type="term" value="F:ATP hydrolysis activity"/>
    <property type="evidence" value="ECO:0007669"/>
    <property type="project" value="InterPro"/>
</dbReference>
<dbReference type="NCBIfam" id="TIGR01727">
    <property type="entry name" value="oligo_HPY"/>
    <property type="match status" value="1"/>
</dbReference>
<dbReference type="Gene3D" id="3.40.50.300">
    <property type="entry name" value="P-loop containing nucleotide triphosphate hydrolases"/>
    <property type="match status" value="1"/>
</dbReference>
<evidence type="ECO:0000256" key="6">
    <source>
        <dbReference type="ARBA" id="ARBA00022741"/>
    </source>
</evidence>
<keyword evidence="6" id="KW-0547">Nucleotide-binding</keyword>
<dbReference type="PANTHER" id="PTHR43297:SF14">
    <property type="entry name" value="ATPASE AAA-TYPE CORE DOMAIN-CONTAINING PROTEIN"/>
    <property type="match status" value="1"/>
</dbReference>
<keyword evidence="3" id="KW-0813">Transport</keyword>
<dbReference type="EMBL" id="VWNA01000002">
    <property type="protein sequence ID" value="MQT14630.1"/>
    <property type="molecule type" value="Genomic_DNA"/>
</dbReference>
<dbReference type="Proteomes" id="UP000332515">
    <property type="component" value="Unassembled WGS sequence"/>
</dbReference>
<keyword evidence="5" id="KW-0997">Cell inner membrane</keyword>
<gene>
    <name evidence="11" type="ORF">F0357_18610</name>
</gene>
<keyword evidence="4" id="KW-1003">Cell membrane</keyword>
<keyword evidence="12" id="KW-1185">Reference proteome</keyword>